<dbReference type="AlphaFoldDB" id="A0A835AS98"/>
<dbReference type="OrthoDB" id="691083at2759"/>
<feature type="region of interest" description="Disordered" evidence="1">
    <location>
        <begin position="393"/>
        <end position="466"/>
    </location>
</feature>
<evidence type="ECO:0000313" key="3">
    <source>
        <dbReference type="EMBL" id="KAF8667040.1"/>
    </source>
</evidence>
<proteinExistence type="predicted"/>
<organism evidence="3 4">
    <name type="scientific">Digitaria exilis</name>
    <dbReference type="NCBI Taxonomy" id="1010633"/>
    <lineage>
        <taxon>Eukaryota</taxon>
        <taxon>Viridiplantae</taxon>
        <taxon>Streptophyta</taxon>
        <taxon>Embryophyta</taxon>
        <taxon>Tracheophyta</taxon>
        <taxon>Spermatophyta</taxon>
        <taxon>Magnoliopsida</taxon>
        <taxon>Liliopsida</taxon>
        <taxon>Poales</taxon>
        <taxon>Poaceae</taxon>
        <taxon>PACMAD clade</taxon>
        <taxon>Panicoideae</taxon>
        <taxon>Panicodae</taxon>
        <taxon>Paniceae</taxon>
        <taxon>Anthephorinae</taxon>
        <taxon>Digitaria</taxon>
    </lineage>
</organism>
<feature type="domain" description="VQ" evidence="2">
    <location>
        <begin position="12"/>
        <end position="36"/>
    </location>
</feature>
<feature type="region of interest" description="Disordered" evidence="1">
    <location>
        <begin position="33"/>
        <end position="199"/>
    </location>
</feature>
<evidence type="ECO:0000259" key="2">
    <source>
        <dbReference type="Pfam" id="PF05678"/>
    </source>
</evidence>
<reference evidence="3" key="1">
    <citation type="submission" date="2020-07" db="EMBL/GenBank/DDBJ databases">
        <title>Genome sequence and genetic diversity analysis of an under-domesticated orphan crop, white fonio (Digitaria exilis).</title>
        <authorList>
            <person name="Bennetzen J.L."/>
            <person name="Chen S."/>
            <person name="Ma X."/>
            <person name="Wang X."/>
            <person name="Yssel A.E.J."/>
            <person name="Chaluvadi S.R."/>
            <person name="Johnson M."/>
            <person name="Gangashetty P."/>
            <person name="Hamidou F."/>
            <person name="Sanogo M.D."/>
            <person name="Zwaenepoel A."/>
            <person name="Wallace J."/>
            <person name="Van De Peer Y."/>
            <person name="Van Deynze A."/>
        </authorList>
    </citation>
    <scope>NUCLEOTIDE SEQUENCE</scope>
    <source>
        <tissue evidence="3">Leaves</tissue>
    </source>
</reference>
<feature type="compositionally biased region" description="Pro residues" evidence="1">
    <location>
        <begin position="138"/>
        <end position="150"/>
    </location>
</feature>
<feature type="compositionally biased region" description="Basic and acidic residues" evidence="1">
    <location>
        <begin position="161"/>
        <end position="177"/>
    </location>
</feature>
<dbReference type="EMBL" id="JACEFO010002303">
    <property type="protein sequence ID" value="KAF8667040.1"/>
    <property type="molecule type" value="Genomic_DNA"/>
</dbReference>
<name>A0A835AS98_9POAL</name>
<gene>
    <name evidence="3" type="ORF">HU200_053213</name>
</gene>
<evidence type="ECO:0000256" key="1">
    <source>
        <dbReference type="SAM" id="MobiDB-lite"/>
    </source>
</evidence>
<dbReference type="InterPro" id="IPR008889">
    <property type="entry name" value="VQ"/>
</dbReference>
<feature type="compositionally biased region" description="Basic residues" evidence="1">
    <location>
        <begin position="433"/>
        <end position="447"/>
    </location>
</feature>
<accession>A0A835AS98</accession>
<dbReference type="PANTHER" id="PTHR34777">
    <property type="entry name" value="VQ MOTIF-CONTAINING PROTEIN 10"/>
    <property type="match status" value="1"/>
</dbReference>
<keyword evidence="4" id="KW-1185">Reference proteome</keyword>
<protein>
    <recommendedName>
        <fullName evidence="2">VQ domain-containing protein</fullName>
    </recommendedName>
</protein>
<comment type="caution">
    <text evidence="3">The sequence shown here is derived from an EMBL/GenBank/DDBJ whole genome shotgun (WGS) entry which is preliminary data.</text>
</comment>
<dbReference type="PANTHER" id="PTHR34777:SF22">
    <property type="entry name" value="OS05G0211700 PROTEIN"/>
    <property type="match status" value="1"/>
</dbReference>
<feature type="compositionally biased region" description="Basic and acidic residues" evidence="1">
    <location>
        <begin position="406"/>
        <end position="429"/>
    </location>
</feature>
<dbReference type="Pfam" id="PF05678">
    <property type="entry name" value="VQ"/>
    <property type="match status" value="1"/>
</dbReference>
<sequence length="560" mass="62001">MEEVKPVTVKFIVTKHVHADAAHFKSVVQSLTGKDSIAEPEQSSMADGARRRQTGMATTRGGNFDHPMPSSNLHDALVHARPYDGYPRSHSPDRFAETTDQPDKRGRRCRGTRQAYTQLYSQPQRERPAASSKHHPSCTPPLPAPFGSPPPRRRPPLAARHLGEARSNTDGDTDQRRRSASLPVPGTCTPRRRTRGANAVAHRGRTYVQCIGEPRRERMHCIGERRRADDGRRIQEVPRRCPLPEPGVVLHPELKAIRLDCRRQMQKEPAWRVVESVVATVTAGTAGCHVPSPHLMAPTSLGDRKDWPPATEAPLSLSSGVRDGRHGAVVLAVGVTWPRTGSLPTLELTHHLKNFPILFYFYHPVPFSPYRSRGVDWIRLSWIRLLGRRKASRPRQRAHLAGSSEGEVKIRGRGRRGDRPSEGGCDRPANRPTPRRARTRTSTRTHQRTPLEIPKRTRPGGHEAALPCQCRSLPRSAGAGLDPPRHAAPCRNLFALPCTAALLCTGSRVAAAVERVECRSAHPYADWLSSSPIAIDASRTPPPPLLSLSSKDWILAAPTW</sequence>
<evidence type="ECO:0000313" key="4">
    <source>
        <dbReference type="Proteomes" id="UP000636709"/>
    </source>
</evidence>
<dbReference type="Proteomes" id="UP000636709">
    <property type="component" value="Unassembled WGS sequence"/>
</dbReference>
<feature type="compositionally biased region" description="Polar residues" evidence="1">
    <location>
        <begin position="114"/>
        <end position="123"/>
    </location>
</feature>
<dbReference type="InterPro" id="IPR039608">
    <property type="entry name" value="VQ_1/10"/>
</dbReference>
<feature type="compositionally biased region" description="Basic and acidic residues" evidence="1">
    <location>
        <begin position="90"/>
        <end position="104"/>
    </location>
</feature>